<keyword evidence="3 6" id="KW-0815">Transposition</keyword>
<comment type="similarity">
    <text evidence="2 6">Belongs to the transposase mutator family.</text>
</comment>
<dbReference type="PANTHER" id="PTHR33217">
    <property type="entry name" value="TRANSPOSASE FOR INSERTION SEQUENCE ELEMENT IS1081"/>
    <property type="match status" value="1"/>
</dbReference>
<evidence type="ECO:0000256" key="6">
    <source>
        <dbReference type="RuleBase" id="RU365089"/>
    </source>
</evidence>
<accession>A0A0E4FWK6</accession>
<evidence type="ECO:0000256" key="2">
    <source>
        <dbReference type="ARBA" id="ARBA00010961"/>
    </source>
</evidence>
<dbReference type="EMBL" id="AP014685">
    <property type="protein sequence ID" value="BAR55712.1"/>
    <property type="molecule type" value="Genomic_DNA"/>
</dbReference>
<keyword evidence="4 6" id="KW-0238">DNA-binding</keyword>
<protein>
    <recommendedName>
        <fullName evidence="6">Mutator family transposase</fullName>
    </recommendedName>
</protein>
<reference evidence="7 8" key="1">
    <citation type="submission" date="2014-11" db="EMBL/GenBank/DDBJ databases">
        <title>Symbiosis island explosion on the genome of extra-slow-growing strains of soybean bradyrhizobia with massive insertion sequences.</title>
        <authorList>
            <person name="Iida T."/>
            <person name="Minamisawa K."/>
        </authorList>
    </citation>
    <scope>NUCLEOTIDE SEQUENCE [LARGE SCALE GENOMIC DNA]</scope>
    <source>
        <strain evidence="7 8">NK6</strain>
    </source>
</reference>
<gene>
    <name evidence="7" type="ORF">NK6_2531</name>
</gene>
<dbReference type="GO" id="GO:0003677">
    <property type="term" value="F:DNA binding"/>
    <property type="evidence" value="ECO:0007669"/>
    <property type="project" value="UniProtKB-UniRule"/>
</dbReference>
<dbReference type="Proteomes" id="UP000063308">
    <property type="component" value="Chromosome"/>
</dbReference>
<evidence type="ECO:0000256" key="1">
    <source>
        <dbReference type="ARBA" id="ARBA00002190"/>
    </source>
</evidence>
<comment type="function">
    <text evidence="1 6">Required for the transposition of the insertion element.</text>
</comment>
<dbReference type="Pfam" id="PF00872">
    <property type="entry name" value="Transposase_mut"/>
    <property type="match status" value="1"/>
</dbReference>
<evidence type="ECO:0000256" key="3">
    <source>
        <dbReference type="ARBA" id="ARBA00022578"/>
    </source>
</evidence>
<dbReference type="GO" id="GO:0006313">
    <property type="term" value="P:DNA transposition"/>
    <property type="evidence" value="ECO:0007669"/>
    <property type="project" value="UniProtKB-UniRule"/>
</dbReference>
<name>A0A0E4FWK6_9BRAD</name>
<evidence type="ECO:0000256" key="5">
    <source>
        <dbReference type="ARBA" id="ARBA00023172"/>
    </source>
</evidence>
<dbReference type="GO" id="GO:0004803">
    <property type="term" value="F:transposase activity"/>
    <property type="evidence" value="ECO:0007669"/>
    <property type="project" value="UniProtKB-UniRule"/>
</dbReference>
<dbReference type="PANTHER" id="PTHR33217:SF8">
    <property type="entry name" value="MUTATOR FAMILY TRANSPOSASE"/>
    <property type="match status" value="1"/>
</dbReference>
<evidence type="ECO:0000313" key="7">
    <source>
        <dbReference type="EMBL" id="BAR55712.1"/>
    </source>
</evidence>
<sequence length="271" mass="30634">MSPDLISKVTDAILDEVREWQSRPLEAIYPVVFFDALRVKIRDEGMVKNKAVYVVLGITASGEKDVLGLWIEQTEGAKFWLKVMNDLRNRGVADILIAVVDGLKGFPEAINSVFPKAMVQTCIVHLIRNSLSFVSWKDRKAILPSIKAIYHAENADAALLRLEDFEAEWGKRYPAIGAAWRRAWEHVIPFFAFAPEIRKMIYTTNAVEALNRSLRKIIKTRGSFPNDEAAMKLLYLAIRNAGIHWRRPVAWTAAMGQFAIQFGERFAGSAD</sequence>
<dbReference type="AlphaFoldDB" id="A0A0E4FWK6"/>
<proteinExistence type="inferred from homology"/>
<organism evidence="7 8">
    <name type="scientific">Bradyrhizobium diazoefficiens</name>
    <dbReference type="NCBI Taxonomy" id="1355477"/>
    <lineage>
        <taxon>Bacteria</taxon>
        <taxon>Pseudomonadati</taxon>
        <taxon>Pseudomonadota</taxon>
        <taxon>Alphaproteobacteria</taxon>
        <taxon>Hyphomicrobiales</taxon>
        <taxon>Nitrobacteraceae</taxon>
        <taxon>Bradyrhizobium</taxon>
    </lineage>
</organism>
<evidence type="ECO:0000256" key="4">
    <source>
        <dbReference type="ARBA" id="ARBA00023125"/>
    </source>
</evidence>
<evidence type="ECO:0000313" key="8">
    <source>
        <dbReference type="Proteomes" id="UP000063308"/>
    </source>
</evidence>
<keyword evidence="6" id="KW-0814">Transposable element</keyword>
<dbReference type="InterPro" id="IPR001207">
    <property type="entry name" value="Transposase_mutator"/>
</dbReference>
<dbReference type="PROSITE" id="PS01007">
    <property type="entry name" value="TRANSPOSASE_MUTATOR"/>
    <property type="match status" value="1"/>
</dbReference>
<dbReference type="NCBIfam" id="NF033543">
    <property type="entry name" value="transpos_IS256"/>
    <property type="match status" value="1"/>
</dbReference>
<keyword evidence="5 6" id="KW-0233">DNA recombination</keyword>